<dbReference type="AlphaFoldDB" id="A0A8T0QS48"/>
<evidence type="ECO:0000313" key="5">
    <source>
        <dbReference type="Proteomes" id="UP000823388"/>
    </source>
</evidence>
<dbReference type="Proteomes" id="UP000823388">
    <property type="component" value="Chromosome 7K"/>
</dbReference>
<feature type="compositionally biased region" description="Polar residues" evidence="2">
    <location>
        <begin position="10"/>
        <end position="20"/>
    </location>
</feature>
<dbReference type="InterPro" id="IPR045865">
    <property type="entry name" value="ACT-like_dom_sf"/>
</dbReference>
<dbReference type="EMBL" id="CM029049">
    <property type="protein sequence ID" value="KAG2575869.1"/>
    <property type="molecule type" value="Genomic_DNA"/>
</dbReference>
<dbReference type="InterPro" id="IPR002912">
    <property type="entry name" value="ACT_dom"/>
</dbReference>
<evidence type="ECO:0000256" key="2">
    <source>
        <dbReference type="SAM" id="MobiDB-lite"/>
    </source>
</evidence>
<feature type="domain" description="ACT" evidence="3">
    <location>
        <begin position="174"/>
        <end position="248"/>
    </location>
</feature>
<organism evidence="4 5">
    <name type="scientific">Panicum virgatum</name>
    <name type="common">Blackwell switchgrass</name>
    <dbReference type="NCBI Taxonomy" id="38727"/>
    <lineage>
        <taxon>Eukaryota</taxon>
        <taxon>Viridiplantae</taxon>
        <taxon>Streptophyta</taxon>
        <taxon>Embryophyta</taxon>
        <taxon>Tracheophyta</taxon>
        <taxon>Spermatophyta</taxon>
        <taxon>Magnoliopsida</taxon>
        <taxon>Liliopsida</taxon>
        <taxon>Poales</taxon>
        <taxon>Poaceae</taxon>
        <taxon>PACMAD clade</taxon>
        <taxon>Panicoideae</taxon>
        <taxon>Panicodae</taxon>
        <taxon>Paniceae</taxon>
        <taxon>Panicinae</taxon>
        <taxon>Panicum</taxon>
        <taxon>Panicum sect. Hiantes</taxon>
    </lineage>
</organism>
<reference evidence="4" key="1">
    <citation type="submission" date="2020-05" db="EMBL/GenBank/DDBJ databases">
        <title>WGS assembly of Panicum virgatum.</title>
        <authorList>
            <person name="Lovell J.T."/>
            <person name="Jenkins J."/>
            <person name="Shu S."/>
            <person name="Juenger T.E."/>
            <person name="Schmutz J."/>
        </authorList>
    </citation>
    <scope>NUCLEOTIDE SEQUENCE</scope>
    <source>
        <strain evidence="4">AP13</strain>
    </source>
</reference>
<gene>
    <name evidence="4" type="ORF">PVAP13_7KG364800</name>
</gene>
<name>A0A8T0QS48_PANVG</name>
<keyword evidence="5" id="KW-1185">Reference proteome</keyword>
<proteinExistence type="predicted"/>
<dbReference type="PROSITE" id="PS51671">
    <property type="entry name" value="ACT"/>
    <property type="match status" value="1"/>
</dbReference>
<dbReference type="PANTHER" id="PTHR47320">
    <property type="entry name" value="BIFUNCTIONAL URIDYLYLTRANSFERASE/URIDYLYL-REMOVING ENZYME"/>
    <property type="match status" value="1"/>
</dbReference>
<sequence>MEDDDIEESSWPSAATANRGGSSGGGYTDIRKEILDRLMAKGIEEVVSDPSAFSEQLHWHFERLPASYSIDLDVDKPEDVLLHCRILDECANNPDKRPIFHVRFLKRRQTEFRGSEPNERMMEDLSLETRNVVDDSEDSSASLEDCCIWNLPLGEYFTSSCYFPPVWRDIVIHEIIVSSIAKPKLLAELSALLSAVGLNIREAHVFSTTDGFCLGAFVVDGWGIEETDDLLQKLKETTARSHASLSNPTNSAREDW</sequence>
<feature type="region of interest" description="Disordered" evidence="2">
    <location>
        <begin position="1"/>
        <end position="26"/>
    </location>
</feature>
<dbReference type="InterPro" id="IPR010043">
    <property type="entry name" value="UTase/UR"/>
</dbReference>
<evidence type="ECO:0000313" key="4">
    <source>
        <dbReference type="EMBL" id="KAG2575869.1"/>
    </source>
</evidence>
<keyword evidence="1" id="KW-0378">Hydrolase</keyword>
<dbReference type="PANTHER" id="PTHR47320:SF1">
    <property type="entry name" value="BIFUNCTIONAL URIDYLYLTRANSFERASE_URIDYLYL-REMOVING ENZYME"/>
    <property type="match status" value="1"/>
</dbReference>
<dbReference type="GO" id="GO:0008773">
    <property type="term" value="F:[protein-PII] uridylyltransferase activity"/>
    <property type="evidence" value="ECO:0007669"/>
    <property type="project" value="InterPro"/>
</dbReference>
<comment type="caution">
    <text evidence="4">The sequence shown here is derived from an EMBL/GenBank/DDBJ whole genome shotgun (WGS) entry which is preliminary data.</text>
</comment>
<protein>
    <recommendedName>
        <fullName evidence="3">ACT domain-containing protein</fullName>
    </recommendedName>
</protein>
<dbReference type="GO" id="GO:0016787">
    <property type="term" value="F:hydrolase activity"/>
    <property type="evidence" value="ECO:0007669"/>
    <property type="project" value="UniProtKB-KW"/>
</dbReference>
<evidence type="ECO:0000256" key="1">
    <source>
        <dbReference type="ARBA" id="ARBA00022801"/>
    </source>
</evidence>
<evidence type="ECO:0000259" key="3">
    <source>
        <dbReference type="PROSITE" id="PS51671"/>
    </source>
</evidence>
<accession>A0A8T0QS48</accession>
<dbReference type="SUPFAM" id="SSF55021">
    <property type="entry name" value="ACT-like"/>
    <property type="match status" value="1"/>
</dbReference>